<dbReference type="AlphaFoldDB" id="A0A0L0SDE9"/>
<dbReference type="OrthoDB" id="308449at2759"/>
<reference evidence="4" key="2">
    <citation type="submission" date="2009-11" db="EMBL/GenBank/DDBJ databases">
        <title>The Genome Sequence of Allomyces macrogynus strain ATCC 38327.</title>
        <authorList>
            <consortium name="The Broad Institute Genome Sequencing Platform"/>
            <person name="Russ C."/>
            <person name="Cuomo C."/>
            <person name="Shea T."/>
            <person name="Young S.K."/>
            <person name="Zeng Q."/>
            <person name="Koehrsen M."/>
            <person name="Haas B."/>
            <person name="Borodovsky M."/>
            <person name="Guigo R."/>
            <person name="Alvarado L."/>
            <person name="Berlin A."/>
            <person name="Borenstein D."/>
            <person name="Chen Z."/>
            <person name="Engels R."/>
            <person name="Freedman E."/>
            <person name="Gellesch M."/>
            <person name="Goldberg J."/>
            <person name="Griggs A."/>
            <person name="Gujja S."/>
            <person name="Heiman D."/>
            <person name="Hepburn T."/>
            <person name="Howarth C."/>
            <person name="Jen D."/>
            <person name="Larson L."/>
            <person name="Lewis B."/>
            <person name="Mehta T."/>
            <person name="Park D."/>
            <person name="Pearson M."/>
            <person name="Roberts A."/>
            <person name="Saif S."/>
            <person name="Shenoy N."/>
            <person name="Sisk P."/>
            <person name="Stolte C."/>
            <person name="Sykes S."/>
            <person name="Walk T."/>
            <person name="White J."/>
            <person name="Yandava C."/>
            <person name="Burger G."/>
            <person name="Gray M.W."/>
            <person name="Holland P.W.H."/>
            <person name="King N."/>
            <person name="Lang F.B.F."/>
            <person name="Roger A.J."/>
            <person name="Ruiz-Trillo I."/>
            <person name="Lander E."/>
            <person name="Nusbaum C."/>
        </authorList>
    </citation>
    <scope>NUCLEOTIDE SEQUENCE [LARGE SCALE GENOMIC DNA]</scope>
    <source>
        <strain evidence="4">ATCC 38327</strain>
    </source>
</reference>
<feature type="compositionally biased region" description="Low complexity" evidence="2">
    <location>
        <begin position="387"/>
        <end position="404"/>
    </location>
</feature>
<accession>A0A0L0SDE9</accession>
<dbReference type="PANTHER" id="PTHR44675:SF1">
    <property type="entry name" value="P21-ACTIVATED PROTEIN KINASE-INTERACTING PROTEIN 1"/>
    <property type="match status" value="1"/>
</dbReference>
<dbReference type="InterPro" id="IPR001680">
    <property type="entry name" value="WD40_rpt"/>
</dbReference>
<evidence type="ECO:0000313" key="4">
    <source>
        <dbReference type="Proteomes" id="UP000054350"/>
    </source>
</evidence>
<keyword evidence="1" id="KW-0853">WD repeat</keyword>
<name>A0A0L0SDE9_ALLM3</name>
<feature type="region of interest" description="Disordered" evidence="2">
    <location>
        <begin position="338"/>
        <end position="451"/>
    </location>
</feature>
<sequence length="451" mass="47346">MPILRISAGSYERLLFGYVLDTDTGAHEQLFGFGAHVGCIKSAVVSSKAGGTLATGGQDELIKVFSLRTLKSLGELFLHTGTVTCLQAFSTTHLVSGDEAGKVVLWRTKDWEALKVLKGHKAAITGIAIHPTGKLALTVSSDRVVICWNLLRGIKATKSKLPESPFGIHFNPSGTHYAVLYNNALIVYDTLSTAAIGAFQSKVRLNAFRFIDDGQIVIGLDNGAVKILRVAPVATNVDEDEQVTLTVIADLVKPVKAAVPTIARVRDLAVVTVPSDDAEGQDAAYVVAASSDGAITTWACPAPRADADKVETVEPLGTLNTKCRLTCLAVDVVNPELVEEESDDDENVATEEQAEAASLSSEDEDEEVGSGAGSDEGGEPTPPPQQPRKAAAPPVRHATAPAAPAKKRKQSAPATEPPAKKKAATTTAEPPAKKKKAPAAGSAAKRGKLRT</sequence>
<evidence type="ECO:0000256" key="1">
    <source>
        <dbReference type="PROSITE-ProRule" id="PRU00221"/>
    </source>
</evidence>
<evidence type="ECO:0000313" key="3">
    <source>
        <dbReference type="EMBL" id="KNE60573.1"/>
    </source>
</evidence>
<dbReference type="STRING" id="578462.A0A0L0SDE9"/>
<dbReference type="PROSITE" id="PS50294">
    <property type="entry name" value="WD_REPEATS_REGION"/>
    <property type="match status" value="1"/>
</dbReference>
<keyword evidence="4" id="KW-1185">Reference proteome</keyword>
<gene>
    <name evidence="3" type="ORF">AMAG_05952</name>
</gene>
<dbReference type="PROSITE" id="PS50082">
    <property type="entry name" value="WD_REPEATS_2"/>
    <property type="match status" value="1"/>
</dbReference>
<feature type="repeat" description="WD" evidence="1">
    <location>
        <begin position="117"/>
        <end position="150"/>
    </location>
</feature>
<organism evidence="3 4">
    <name type="scientific">Allomyces macrogynus (strain ATCC 38327)</name>
    <name type="common">Allomyces javanicus var. macrogynus</name>
    <dbReference type="NCBI Taxonomy" id="578462"/>
    <lineage>
        <taxon>Eukaryota</taxon>
        <taxon>Fungi</taxon>
        <taxon>Fungi incertae sedis</taxon>
        <taxon>Blastocladiomycota</taxon>
        <taxon>Blastocladiomycetes</taxon>
        <taxon>Blastocladiales</taxon>
        <taxon>Blastocladiaceae</taxon>
        <taxon>Allomyces</taxon>
    </lineage>
</organism>
<dbReference type="InterPro" id="IPR051959">
    <property type="entry name" value="PAK1-Kinase_Regulator"/>
</dbReference>
<dbReference type="SMART" id="SM00320">
    <property type="entry name" value="WD40"/>
    <property type="match status" value="3"/>
</dbReference>
<dbReference type="VEuPathDB" id="FungiDB:AMAG_05952"/>
<proteinExistence type="predicted"/>
<dbReference type="Pfam" id="PF00400">
    <property type="entry name" value="WD40"/>
    <property type="match status" value="1"/>
</dbReference>
<dbReference type="InterPro" id="IPR036322">
    <property type="entry name" value="WD40_repeat_dom_sf"/>
</dbReference>
<dbReference type="OMA" id="KLHQMKY"/>
<reference evidence="3 4" key="1">
    <citation type="submission" date="2009-11" db="EMBL/GenBank/DDBJ databases">
        <title>Annotation of Allomyces macrogynus ATCC 38327.</title>
        <authorList>
            <consortium name="The Broad Institute Genome Sequencing Platform"/>
            <person name="Russ C."/>
            <person name="Cuomo C."/>
            <person name="Burger G."/>
            <person name="Gray M.W."/>
            <person name="Holland P.W.H."/>
            <person name="King N."/>
            <person name="Lang F.B.F."/>
            <person name="Roger A.J."/>
            <person name="Ruiz-Trillo I."/>
            <person name="Young S.K."/>
            <person name="Zeng Q."/>
            <person name="Gargeya S."/>
            <person name="Fitzgerald M."/>
            <person name="Haas B."/>
            <person name="Abouelleil A."/>
            <person name="Alvarado L."/>
            <person name="Arachchi H.M."/>
            <person name="Berlin A."/>
            <person name="Chapman S.B."/>
            <person name="Gearin G."/>
            <person name="Goldberg J."/>
            <person name="Griggs A."/>
            <person name="Gujja S."/>
            <person name="Hansen M."/>
            <person name="Heiman D."/>
            <person name="Howarth C."/>
            <person name="Larimer J."/>
            <person name="Lui A."/>
            <person name="MacDonald P.J.P."/>
            <person name="McCowen C."/>
            <person name="Montmayeur A."/>
            <person name="Murphy C."/>
            <person name="Neiman D."/>
            <person name="Pearson M."/>
            <person name="Priest M."/>
            <person name="Roberts A."/>
            <person name="Saif S."/>
            <person name="Shea T."/>
            <person name="Sisk P."/>
            <person name="Stolte C."/>
            <person name="Sykes S."/>
            <person name="Wortman J."/>
            <person name="Nusbaum C."/>
            <person name="Birren B."/>
        </authorList>
    </citation>
    <scope>NUCLEOTIDE SEQUENCE [LARGE SCALE GENOMIC DNA]</scope>
    <source>
        <strain evidence="3 4">ATCC 38327</strain>
    </source>
</reference>
<dbReference type="Gene3D" id="2.130.10.10">
    <property type="entry name" value="YVTN repeat-like/Quinoprotein amine dehydrogenase"/>
    <property type="match status" value="1"/>
</dbReference>
<dbReference type="InterPro" id="IPR015943">
    <property type="entry name" value="WD40/YVTN_repeat-like_dom_sf"/>
</dbReference>
<evidence type="ECO:0000256" key="2">
    <source>
        <dbReference type="SAM" id="MobiDB-lite"/>
    </source>
</evidence>
<dbReference type="EMBL" id="GG745336">
    <property type="protein sequence ID" value="KNE60573.1"/>
    <property type="molecule type" value="Genomic_DNA"/>
</dbReference>
<dbReference type="eggNOG" id="KOG0294">
    <property type="taxonomic scope" value="Eukaryota"/>
</dbReference>
<protein>
    <submittedName>
        <fullName evidence="3">Uncharacterized protein</fullName>
    </submittedName>
</protein>
<feature type="compositionally biased region" description="Acidic residues" evidence="2">
    <location>
        <begin position="338"/>
        <end position="354"/>
    </location>
</feature>
<dbReference type="PANTHER" id="PTHR44675">
    <property type="entry name" value="PAK1 INTERACTING PROTEIN 1"/>
    <property type="match status" value="1"/>
</dbReference>
<dbReference type="SUPFAM" id="SSF50978">
    <property type="entry name" value="WD40 repeat-like"/>
    <property type="match status" value="1"/>
</dbReference>
<dbReference type="Proteomes" id="UP000054350">
    <property type="component" value="Unassembled WGS sequence"/>
</dbReference>